<keyword evidence="3" id="KW-1185">Reference proteome</keyword>
<evidence type="ECO:0000256" key="1">
    <source>
        <dbReference type="SAM" id="SignalP"/>
    </source>
</evidence>
<protein>
    <submittedName>
        <fullName evidence="2">Uncharacterized protein</fullName>
    </submittedName>
</protein>
<feature type="signal peptide" evidence="1">
    <location>
        <begin position="1"/>
        <end position="20"/>
    </location>
</feature>
<dbReference type="AlphaFoldDB" id="A0AAD5YHR1"/>
<name>A0AAD5YHR1_9APHY</name>
<reference evidence="2" key="1">
    <citation type="submission" date="2022-07" db="EMBL/GenBank/DDBJ databases">
        <title>Genome Sequence of Physisporinus lineatus.</title>
        <authorList>
            <person name="Buettner E."/>
        </authorList>
    </citation>
    <scope>NUCLEOTIDE SEQUENCE</scope>
    <source>
        <strain evidence="2">VT162</strain>
    </source>
</reference>
<gene>
    <name evidence="2" type="ORF">NLI96_g6895</name>
</gene>
<organism evidence="2 3">
    <name type="scientific">Meripilus lineatus</name>
    <dbReference type="NCBI Taxonomy" id="2056292"/>
    <lineage>
        <taxon>Eukaryota</taxon>
        <taxon>Fungi</taxon>
        <taxon>Dikarya</taxon>
        <taxon>Basidiomycota</taxon>
        <taxon>Agaricomycotina</taxon>
        <taxon>Agaricomycetes</taxon>
        <taxon>Polyporales</taxon>
        <taxon>Meripilaceae</taxon>
        <taxon>Meripilus</taxon>
    </lineage>
</organism>
<accession>A0AAD5YHR1</accession>
<dbReference type="EMBL" id="JANAWD010000267">
    <property type="protein sequence ID" value="KAJ3482566.1"/>
    <property type="molecule type" value="Genomic_DNA"/>
</dbReference>
<comment type="caution">
    <text evidence="2">The sequence shown here is derived from an EMBL/GenBank/DDBJ whole genome shotgun (WGS) entry which is preliminary data.</text>
</comment>
<dbReference type="Proteomes" id="UP001212997">
    <property type="component" value="Unassembled WGS sequence"/>
</dbReference>
<keyword evidence="1" id="KW-0732">Signal</keyword>
<feature type="chain" id="PRO_5042206738" evidence="1">
    <location>
        <begin position="21"/>
        <end position="421"/>
    </location>
</feature>
<proteinExistence type="predicted"/>
<evidence type="ECO:0000313" key="2">
    <source>
        <dbReference type="EMBL" id="KAJ3482566.1"/>
    </source>
</evidence>
<evidence type="ECO:0000313" key="3">
    <source>
        <dbReference type="Proteomes" id="UP001212997"/>
    </source>
</evidence>
<sequence length="421" mass="47262">MLLHNEAVGLLFIFPSSLDALCGIFGVPGGLRKEKVLIGALVPWTLSAQQLADNDWKSQSPRELPDGGPMSHFPLPESLQTNPLPLLFHYAIHILKFPQEPLKWIADGPNNRPYYICHGPCDGKMGKPTASNSSMEDQPGIETKLLQVVLDHCRPAVKRLHEEALDVIFIHIGDLTSLQKVCNIALRKRDQVKVRFFTYGTHESIPPSRWGVREVYPLGGIVTFTANAILEDPIITYRLMDRLNEHPLWTGFLTPSVMGAVAKLSCVLKNPLIAVDEKRFPYQFLLDLIDNGNISLLTAPPSSRRVVPDKSTGRLVDPSLEWMVTQLMNTSLSPRSIVEQCLHAIQSAQDEYEKDAMIAAAHDAFMQLGCMQYQPALMDDYRRFVLVVGKKDRLQDNTGLLELVTFDDFDFKDGLFTEPLY</sequence>